<dbReference type="PROSITE" id="PS50097">
    <property type="entry name" value="BTB"/>
    <property type="match status" value="1"/>
</dbReference>
<reference evidence="4 5" key="1">
    <citation type="journal article" date="2010" name="Cell">
        <title>The genome of Naegleria gruberi illuminates early eukaryotic versatility.</title>
        <authorList>
            <person name="Fritz-Laylin L.K."/>
            <person name="Prochnik S.E."/>
            <person name="Ginger M.L."/>
            <person name="Dacks J.B."/>
            <person name="Carpenter M.L."/>
            <person name="Field M.C."/>
            <person name="Kuo A."/>
            <person name="Paredez A."/>
            <person name="Chapman J."/>
            <person name="Pham J."/>
            <person name="Shu S."/>
            <person name="Neupane R."/>
            <person name="Cipriano M."/>
            <person name="Mancuso J."/>
            <person name="Tu H."/>
            <person name="Salamov A."/>
            <person name="Lindquist E."/>
            <person name="Shapiro H."/>
            <person name="Lucas S."/>
            <person name="Grigoriev I.V."/>
            <person name="Cande W.Z."/>
            <person name="Fulton C."/>
            <person name="Rokhsar D.S."/>
            <person name="Dawson S.C."/>
        </authorList>
    </citation>
    <scope>NUCLEOTIDE SEQUENCE [LARGE SCALE GENOMIC DNA]</scope>
    <source>
        <strain evidence="4 5">NEG-M</strain>
    </source>
</reference>
<name>D2W2B2_NAEGR</name>
<feature type="region of interest" description="Disordered" evidence="2">
    <location>
        <begin position="766"/>
        <end position="789"/>
    </location>
</feature>
<dbReference type="InterPro" id="IPR009091">
    <property type="entry name" value="RCC1/BLIP-II"/>
</dbReference>
<feature type="repeat" description="RCC1" evidence="1">
    <location>
        <begin position="270"/>
        <end position="322"/>
    </location>
</feature>
<feature type="compositionally biased region" description="Low complexity" evidence="2">
    <location>
        <begin position="770"/>
        <end position="783"/>
    </location>
</feature>
<dbReference type="OrthoDB" id="45365at2759"/>
<organism evidence="5">
    <name type="scientific">Naegleria gruberi</name>
    <name type="common">Amoeba</name>
    <dbReference type="NCBI Taxonomy" id="5762"/>
    <lineage>
        <taxon>Eukaryota</taxon>
        <taxon>Discoba</taxon>
        <taxon>Heterolobosea</taxon>
        <taxon>Tetramitia</taxon>
        <taxon>Eutetramitia</taxon>
        <taxon>Vahlkampfiidae</taxon>
        <taxon>Naegleria</taxon>
    </lineage>
</organism>
<dbReference type="SUPFAM" id="SSF50985">
    <property type="entry name" value="RCC1/BLIP-II"/>
    <property type="match status" value="2"/>
</dbReference>
<dbReference type="CDD" id="cd14733">
    <property type="entry name" value="BACK"/>
    <property type="match status" value="1"/>
</dbReference>
<dbReference type="Gene3D" id="2.130.10.30">
    <property type="entry name" value="Regulator of chromosome condensation 1/beta-lactamase-inhibitor protein II"/>
    <property type="match status" value="1"/>
</dbReference>
<dbReference type="InterPro" id="IPR011333">
    <property type="entry name" value="SKP1/BTB/POZ_sf"/>
</dbReference>
<dbReference type="VEuPathDB" id="AmoebaDB:NAEGRDRAFT_75527"/>
<dbReference type="KEGG" id="ngr:NAEGRDRAFT_75527"/>
<evidence type="ECO:0000256" key="1">
    <source>
        <dbReference type="PROSITE-ProRule" id="PRU00235"/>
    </source>
</evidence>
<dbReference type="Pfam" id="PF00415">
    <property type="entry name" value="RCC1"/>
    <property type="match status" value="1"/>
</dbReference>
<sequence length="800" mass="91637">MNVIQVGTNNRDHFYVLTDIGEVLTFTIHDVSRESSKFTKIDFELGVKEKIIMIAPSDYGVFALTNFGKIVTYLAKNGNSFNRYEKQIFNPMVTLDASKIVKISSGGHDSLILERESGMKTVVSTRNTTSDEPYSSAPLLEMKVPFVTSSNYATYYTDGNDDSVLHQMTDNQYSLYYSSNRTIIDHIGINNWVGGSARHHHSLFISSDGLVYSLGKNYETLLCGETMMEDKKITKLSVLRNVENVYQCKDYLEIHGKNKHYFSLARTKTGQLFSWGGNAEKQLGISSDRKYAIFPCLITALYGMKIAQADCGYSVAIALSENYSTAFSELLNKETLSDLKIELYANNTSETKVIYLHKCILLARCPTLLSLILSGKLNYFLRKLLIDSQANYENYQNRENLKNSEQVTSRIDCTDPEDNEDHIANVYNSFLVVLHYLYVDDLDFLSMDLDKNRENVAMVQELINFFYFLELNYFNDETFVSYSMALSCNIDHSLLKSFKEWNFSSRKLENMSQNNRMMRAFALDSSNSNIDTKFAEQRIGAHMLSIMGKEDTCDDYKLSLQSKDGSLNVSLPLHKVILTNSIEFFKGVFESNMEEEKRGEMHLTMDSSEDLYLFQLENVIPLLYHAYCGSNSENVQYLFMDQFDANLTLSNACECLAVANYFASREFKASCETFISKFIAVENAIPLLLVCETHEAYSLKELVIDFAASHFESIQLIQEFHDEISEEIREHVKKLARKRSKKILDRNILEKYWRNEIKEQELFYEPKPATSSSSSTTSTTQSSNRTRKPSIFSRLFKAFQ</sequence>
<keyword evidence="5" id="KW-1185">Reference proteome</keyword>
<dbReference type="Gene3D" id="3.30.710.10">
    <property type="entry name" value="Potassium Channel Kv1.1, Chain A"/>
    <property type="match status" value="2"/>
</dbReference>
<dbReference type="OMA" id="KANELNC"/>
<protein>
    <submittedName>
        <fullName evidence="4">Predicted protein</fullName>
    </submittedName>
</protein>
<evidence type="ECO:0000259" key="3">
    <source>
        <dbReference type="PROSITE" id="PS50097"/>
    </source>
</evidence>
<evidence type="ECO:0000256" key="2">
    <source>
        <dbReference type="SAM" id="MobiDB-lite"/>
    </source>
</evidence>
<dbReference type="GeneID" id="8862933"/>
<evidence type="ECO:0000313" key="5">
    <source>
        <dbReference type="Proteomes" id="UP000006671"/>
    </source>
</evidence>
<dbReference type="InParanoid" id="D2W2B2"/>
<dbReference type="EMBL" id="GG738925">
    <property type="protein sequence ID" value="EFC36794.1"/>
    <property type="molecule type" value="Genomic_DNA"/>
</dbReference>
<dbReference type="PANTHER" id="PTHR24413">
    <property type="entry name" value="SPECKLE-TYPE POZ PROTEIN"/>
    <property type="match status" value="1"/>
</dbReference>
<gene>
    <name evidence="4" type="ORF">NAEGRDRAFT_75527</name>
</gene>
<dbReference type="PROSITE" id="PS50012">
    <property type="entry name" value="RCC1_3"/>
    <property type="match status" value="1"/>
</dbReference>
<dbReference type="SUPFAM" id="SSF54695">
    <property type="entry name" value="POZ domain"/>
    <property type="match status" value="1"/>
</dbReference>
<dbReference type="InterPro" id="IPR000210">
    <property type="entry name" value="BTB/POZ_dom"/>
</dbReference>
<accession>D2W2B2</accession>
<dbReference type="Proteomes" id="UP000006671">
    <property type="component" value="Unassembled WGS sequence"/>
</dbReference>
<feature type="domain" description="BTB" evidence="3">
    <location>
        <begin position="554"/>
        <end position="629"/>
    </location>
</feature>
<dbReference type="AlphaFoldDB" id="D2W2B2"/>
<proteinExistence type="predicted"/>
<evidence type="ECO:0000313" key="4">
    <source>
        <dbReference type="EMBL" id="EFC36794.1"/>
    </source>
</evidence>
<dbReference type="InterPro" id="IPR000408">
    <property type="entry name" value="Reg_chr_condens"/>
</dbReference>
<dbReference type="RefSeq" id="XP_002669538.1">
    <property type="nucleotide sequence ID" value="XM_002669492.1"/>
</dbReference>